<evidence type="ECO:0000256" key="4">
    <source>
        <dbReference type="ARBA" id="ARBA00023136"/>
    </source>
</evidence>
<evidence type="ECO:0000256" key="3">
    <source>
        <dbReference type="ARBA" id="ARBA00022989"/>
    </source>
</evidence>
<accession>A0A5N3P8A0</accession>
<feature type="domain" description="ABC transmembrane type-1" evidence="6">
    <location>
        <begin position="74"/>
        <end position="271"/>
    </location>
</feature>
<feature type="domain" description="ABC transmembrane type-1" evidence="6">
    <location>
        <begin position="352"/>
        <end position="547"/>
    </location>
</feature>
<comment type="similarity">
    <text evidence="5">Belongs to the binding-protein-dependent transport system permease family.</text>
</comment>
<dbReference type="Proteomes" id="UP000325684">
    <property type="component" value="Unassembled WGS sequence"/>
</dbReference>
<gene>
    <name evidence="7" type="ORF">FEZ63_16160</name>
</gene>
<organism evidence="7 8">
    <name type="scientific">Microvirga brassicacearum</name>
    <dbReference type="NCBI Taxonomy" id="2580413"/>
    <lineage>
        <taxon>Bacteria</taxon>
        <taxon>Pseudomonadati</taxon>
        <taxon>Pseudomonadota</taxon>
        <taxon>Alphaproteobacteria</taxon>
        <taxon>Hyphomicrobiales</taxon>
        <taxon>Methylobacteriaceae</taxon>
        <taxon>Microvirga</taxon>
    </lineage>
</organism>
<proteinExistence type="inferred from homology"/>
<feature type="transmembrane region" description="Helical" evidence="5">
    <location>
        <begin position="109"/>
        <end position="132"/>
    </location>
</feature>
<evidence type="ECO:0000256" key="1">
    <source>
        <dbReference type="ARBA" id="ARBA00004651"/>
    </source>
</evidence>
<protein>
    <submittedName>
        <fullName evidence="7">Putative 2-aminoethylphosphonate ABC transporter permease subunit</fullName>
    </submittedName>
</protein>
<dbReference type="Gene3D" id="1.10.3720.10">
    <property type="entry name" value="MetI-like"/>
    <property type="match status" value="2"/>
</dbReference>
<comment type="caution">
    <text evidence="7">The sequence shown here is derived from an EMBL/GenBank/DDBJ whole genome shotgun (WGS) entry which is preliminary data.</text>
</comment>
<dbReference type="AlphaFoldDB" id="A0A5N3P8A0"/>
<comment type="subcellular location">
    <subcellularLocation>
        <location evidence="1 5">Cell membrane</location>
        <topology evidence="1 5">Multi-pass membrane protein</topology>
    </subcellularLocation>
</comment>
<dbReference type="GO" id="GO:0005886">
    <property type="term" value="C:plasma membrane"/>
    <property type="evidence" value="ECO:0007669"/>
    <property type="project" value="UniProtKB-SubCell"/>
</dbReference>
<feature type="transmembrane region" description="Helical" evidence="5">
    <location>
        <begin position="487"/>
        <end position="507"/>
    </location>
</feature>
<dbReference type="NCBIfam" id="TIGR03262">
    <property type="entry name" value="PhnU2"/>
    <property type="match status" value="1"/>
</dbReference>
<keyword evidence="5" id="KW-0813">Transport</keyword>
<dbReference type="RefSeq" id="WP_150946313.1">
    <property type="nucleotide sequence ID" value="NZ_VCMV01000025.1"/>
</dbReference>
<dbReference type="PANTHER" id="PTHR43496">
    <property type="entry name" value="PROTEIN LPLB"/>
    <property type="match status" value="1"/>
</dbReference>
<dbReference type="CDD" id="cd06261">
    <property type="entry name" value="TM_PBP2"/>
    <property type="match status" value="2"/>
</dbReference>
<evidence type="ECO:0000256" key="2">
    <source>
        <dbReference type="ARBA" id="ARBA00022692"/>
    </source>
</evidence>
<dbReference type="Pfam" id="PF00528">
    <property type="entry name" value="BPD_transp_1"/>
    <property type="match status" value="1"/>
</dbReference>
<feature type="transmembrane region" description="Helical" evidence="5">
    <location>
        <begin position="70"/>
        <end position="97"/>
    </location>
</feature>
<feature type="transmembrane region" description="Helical" evidence="5">
    <location>
        <begin position="250"/>
        <end position="270"/>
    </location>
</feature>
<evidence type="ECO:0000259" key="6">
    <source>
        <dbReference type="PROSITE" id="PS50928"/>
    </source>
</evidence>
<evidence type="ECO:0000313" key="7">
    <source>
        <dbReference type="EMBL" id="KAB0265963.1"/>
    </source>
</evidence>
<feature type="transmembrane region" description="Helical" evidence="5">
    <location>
        <begin position="195"/>
        <end position="220"/>
    </location>
</feature>
<feature type="transmembrane region" description="Helical" evidence="5">
    <location>
        <begin position="20"/>
        <end position="44"/>
    </location>
</feature>
<dbReference type="InterPro" id="IPR035906">
    <property type="entry name" value="MetI-like_sf"/>
</dbReference>
<dbReference type="EMBL" id="VCMV01000025">
    <property type="protein sequence ID" value="KAB0265963.1"/>
    <property type="molecule type" value="Genomic_DNA"/>
</dbReference>
<keyword evidence="8" id="KW-1185">Reference proteome</keyword>
<feature type="transmembrane region" description="Helical" evidence="5">
    <location>
        <begin position="300"/>
        <end position="324"/>
    </location>
</feature>
<dbReference type="GO" id="GO:0055085">
    <property type="term" value="P:transmembrane transport"/>
    <property type="evidence" value="ECO:0007669"/>
    <property type="project" value="InterPro"/>
</dbReference>
<sequence>MTIGLSLPAASERAISEKQVAAVLIGALCLILILIIALPLWALLSKSFEDADGAYVGFANYLTYFTTPTLFVSLLNSLMVAFLSTAIVVPLAFAYAYALTRTRMRGRGLFYAAALLPIFAPSLLAAISLVYIFGNQGFLSYLLMGNSVYGPIGIIMGEVLSTFPHALLILVTALSLADGRLYEAAAALGTTKQRVFWTITLPGARFGVINATFVVFTLVITDFGVPKVIGGQFNVLATDAYRQVVGQQNFSMGAVVGMILLVPAAVAFVVDRIARRRQVALLSARAVPYEPALNRALDTFYMIFCILIGGAIVATYGVAVWASFIQYWPYNLSFTLNNYVFSNVEPSGWDPYFNSLKMAAAVSVVGTALVFSGAYLLEKTHAFPLGRAVAQFLAMLPMAVPGLVLGLGYVFFYNASWNPLSFLYGTLTILVINTLAHFYTVSHITATTALKQIDGEFEAVSASLRVPFWRTFSRVTVPICAPTILDIAVYMFVNALTTVSAVIFLYGSNSKLASIAIVHMDEAGAGAAAAAMATAIMATAIMVRMLHILATRFIFDRFQSWRRR</sequence>
<name>A0A5N3P8A0_9HYPH</name>
<dbReference type="SUPFAM" id="SSF161098">
    <property type="entry name" value="MetI-like"/>
    <property type="match status" value="2"/>
</dbReference>
<keyword evidence="3 5" id="KW-1133">Transmembrane helix</keyword>
<keyword evidence="4 5" id="KW-0472">Membrane</keyword>
<evidence type="ECO:0000256" key="5">
    <source>
        <dbReference type="RuleBase" id="RU363032"/>
    </source>
</evidence>
<feature type="transmembrane region" description="Helical" evidence="5">
    <location>
        <begin position="527"/>
        <end position="555"/>
    </location>
</feature>
<dbReference type="InterPro" id="IPR000515">
    <property type="entry name" value="MetI-like"/>
</dbReference>
<keyword evidence="2 5" id="KW-0812">Transmembrane</keyword>
<dbReference type="PANTHER" id="PTHR43496:SF1">
    <property type="entry name" value="POLYGALACTURONAN_RHAMNOGALACTURONAN TRANSPORT SYSTEM PERMEASE PROTEIN YTEP"/>
    <property type="match status" value="1"/>
</dbReference>
<feature type="transmembrane region" description="Helical" evidence="5">
    <location>
        <begin position="422"/>
        <end position="441"/>
    </location>
</feature>
<dbReference type="PROSITE" id="PS50928">
    <property type="entry name" value="ABC_TM1"/>
    <property type="match status" value="2"/>
</dbReference>
<feature type="transmembrane region" description="Helical" evidence="5">
    <location>
        <begin position="389"/>
        <end position="410"/>
    </location>
</feature>
<reference evidence="7 8" key="1">
    <citation type="journal article" date="2019" name="Microorganisms">
        <title>Genome Insights into the Novel Species Microvirga brassicacearum, a Rapeseed Endophyte with Biotechnological Potential.</title>
        <authorList>
            <person name="Jimenez-Gomez A."/>
            <person name="Saati-Santamaria Z."/>
            <person name="Igual J.M."/>
            <person name="Rivas R."/>
            <person name="Mateos P.F."/>
            <person name="Garcia-Fraile P."/>
        </authorList>
    </citation>
    <scope>NUCLEOTIDE SEQUENCE [LARGE SCALE GENOMIC DNA]</scope>
    <source>
        <strain evidence="7 8">CDVBN77</strain>
    </source>
</reference>
<feature type="transmembrane region" description="Helical" evidence="5">
    <location>
        <begin position="358"/>
        <end position="377"/>
    </location>
</feature>
<dbReference type="InterPro" id="IPR017664">
    <property type="entry name" value="AminoethylPonate_ABC_perm-1"/>
</dbReference>
<dbReference type="OrthoDB" id="27542at2"/>
<feature type="transmembrane region" description="Helical" evidence="5">
    <location>
        <begin position="152"/>
        <end position="174"/>
    </location>
</feature>
<evidence type="ECO:0000313" key="8">
    <source>
        <dbReference type="Proteomes" id="UP000325684"/>
    </source>
</evidence>